<feature type="binding site" evidence="8">
    <location>
        <position position="374"/>
    </location>
    <ligand>
        <name>[4Fe-4S] cluster</name>
        <dbReference type="ChEBI" id="CHEBI:49883"/>
        <label>1</label>
    </ligand>
</feature>
<evidence type="ECO:0000256" key="7">
    <source>
        <dbReference type="ARBA" id="ARBA00023014"/>
    </source>
</evidence>
<keyword evidence="5 8" id="KW-0249">Electron transport</keyword>
<feature type="binding site" evidence="8">
    <location>
        <position position="371"/>
    </location>
    <ligand>
        <name>[4Fe-4S] cluster</name>
        <dbReference type="ChEBI" id="CHEBI:49883"/>
        <label>1</label>
    </ligand>
</feature>
<dbReference type="SUPFAM" id="SSF46548">
    <property type="entry name" value="alpha-helical ferredoxin"/>
    <property type="match status" value="1"/>
</dbReference>
<dbReference type="Gene3D" id="3.40.50.11540">
    <property type="entry name" value="NADH-ubiquinone oxidoreductase 51kDa subunit"/>
    <property type="match status" value="1"/>
</dbReference>
<comment type="caution">
    <text evidence="12">The sequence shown here is derived from an EMBL/GenBank/DDBJ whole genome shotgun (WGS) entry which is preliminary data.</text>
</comment>
<keyword evidence="3 8" id="KW-0479">Metal-binding</keyword>
<feature type="binding site" evidence="8">
    <location>
        <position position="416"/>
    </location>
    <ligand>
        <name>[4Fe-4S] cluster</name>
        <dbReference type="ChEBI" id="CHEBI:49883"/>
        <label>2</label>
    </ligand>
</feature>
<feature type="coiled-coil region" evidence="9">
    <location>
        <begin position="648"/>
        <end position="685"/>
    </location>
</feature>
<dbReference type="GO" id="GO:0022900">
    <property type="term" value="P:electron transport chain"/>
    <property type="evidence" value="ECO:0007669"/>
    <property type="project" value="UniProtKB-UniRule"/>
</dbReference>
<dbReference type="HAMAP" id="MF_00461">
    <property type="entry name" value="RsxC_RnfC"/>
    <property type="match status" value="1"/>
</dbReference>
<dbReference type="GO" id="GO:0046872">
    <property type="term" value="F:metal ion binding"/>
    <property type="evidence" value="ECO:0007669"/>
    <property type="project" value="UniProtKB-KW"/>
</dbReference>
<keyword evidence="8" id="KW-1003">Cell membrane</keyword>
<dbReference type="EMBL" id="RFFM01000002">
    <property type="protein sequence ID" value="RMH90237.1"/>
    <property type="molecule type" value="Genomic_DNA"/>
</dbReference>
<dbReference type="SUPFAM" id="SSF142019">
    <property type="entry name" value="Nqo1 FMN-binding domain-like"/>
    <property type="match status" value="1"/>
</dbReference>
<keyword evidence="8" id="KW-1278">Translocase</keyword>
<feature type="compositionally biased region" description="Basic and acidic residues" evidence="10">
    <location>
        <begin position="1078"/>
        <end position="1088"/>
    </location>
</feature>
<name>A0A3M2HVP1_9GAMM</name>
<reference evidence="12 13" key="1">
    <citation type="submission" date="2018-10" db="EMBL/GenBank/DDBJ databases">
        <title>Pseudomonas zhaodongensis NEAU-ST5-21(T) genome.</title>
        <authorList>
            <person name="Peng J."/>
            <person name="Liu Z.-P."/>
        </authorList>
    </citation>
    <scope>NUCLEOTIDE SEQUENCE [LARGE SCALE GENOMIC DNA]</scope>
    <source>
        <strain evidence="12 13">NEAU-ST5-21</strain>
    </source>
</reference>
<dbReference type="EC" id="7.-.-.-" evidence="8"/>
<dbReference type="InterPro" id="IPR026902">
    <property type="entry name" value="RnfC_N"/>
</dbReference>
<sequence>MTSMNVWDIHGGIHPPERKELSNRSPIQQFPLPAQLVVPLAQHLGAPAEPCVTIGERVLKGQKIAEASGFVSAPIHAPTSGTIGFIGPQPYPHVSGMLSNAIVIDSDGLDEWTELYPRPDYRAMQPNDLLELIRQAGISGLGGAGFPTAVKLTAPPTRKIRALIINGTECEPYITADDLLMREKAPALIAGIEILAHLIQPEQILIGIEDNKPEAIEAVRSAIGERNFELKVFPTKYPSGGEKQLIQILTGEEVPSGGLPADIGMLCQNVGTCVAIHDAVLLGKPLISRVTTLTGEALTRPMNVEVLIGTSVTQLLNYAGLDQSRLNRLIMGGPMMGFTLPSMDVPLIKTTNCLLASTLAELPPPPPALPCIRCGECAEACPASLLPQQLHFFALGQEHEQLKAYNLFDCIECGACAYVCPSSIPLVQYYRAAKGEIRALEQKQQKAEHSKQRFELRQERLRRAEEQKEADRKARAERAARAKSAQAETSSSTSHDDPVARVQANKVGLSDEQKKLKIEASMAQVALKKAEKQLAAHATPELESQVAQLREAAVLAQKALDEATAATPAAQAAPTVADDDAAKKAKIEAAMLRAQIRKLEKLENLDAAQQAELSKLQTQLAAADLALAAASTGAPTSAPAKAPSDDAAKKAKIEAAMLRAQIRKLEKLENLDAAQQAELTKLQTQLAAADLALAAASTGAPASAPTKAPSDDAAKKAKIEAAMLRAQIRKLEKLENLDAAQQAELSKLQTQLAAADLALAAASTGAPTSAPAKAPSDDAAKKAKIEAAMLRAQIRKLEKLENLDAAQQAELSKLQTQLAAADLALAAASTGAPTSAPAKAPSDDAAKKAKIEAAMLRAQIRKLEKLENLDAAQQAELSKLQTQLAAADLVLAADGTGAPASAPAKAPSDDAAKKAKIEAAMLRAQIRKLEKVDSRDSEQNDELSRLHADLAKTEEALQPSQDPAPGPAAIPLGEEALKKAKIELAMKRAELKKAVKAGVDNAELSRLRDGLASAEQALHDAEASSGKPAPELIRSEKRPVDELTRTLKTDLAFARADLRKLERDDAADPDAISAAKSRLSEAEQKLQAHTDSLGADTPQA</sequence>
<feature type="region of interest" description="Disordered" evidence="10">
    <location>
        <begin position="1058"/>
        <end position="1100"/>
    </location>
</feature>
<evidence type="ECO:0000256" key="4">
    <source>
        <dbReference type="ARBA" id="ARBA00022737"/>
    </source>
</evidence>
<comment type="subcellular location">
    <subcellularLocation>
        <location evidence="8">Cell inner membrane</location>
        <topology evidence="8">Peripheral membrane protein</topology>
    </subcellularLocation>
</comment>
<dbReference type="Pfam" id="PF10531">
    <property type="entry name" value="SLBB"/>
    <property type="match status" value="1"/>
</dbReference>
<feature type="compositionally biased region" description="Basic and acidic residues" evidence="10">
    <location>
        <begin position="1033"/>
        <end position="1046"/>
    </location>
</feature>
<dbReference type="Proteomes" id="UP000269774">
    <property type="component" value="Unassembled WGS sequence"/>
</dbReference>
<evidence type="ECO:0000256" key="9">
    <source>
        <dbReference type="SAM" id="Coils"/>
    </source>
</evidence>
<keyword evidence="8" id="KW-0997">Cell inner membrane</keyword>
<dbReference type="RefSeq" id="WP_122165456.1">
    <property type="nucleotide sequence ID" value="NZ_RFFM01000002.1"/>
</dbReference>
<keyword evidence="9" id="KW-0175">Coiled coil</keyword>
<dbReference type="OrthoDB" id="9767754at2"/>
<evidence type="ECO:0000256" key="8">
    <source>
        <dbReference type="HAMAP-Rule" id="MF_00461"/>
    </source>
</evidence>
<dbReference type="NCBIfam" id="NF003454">
    <property type="entry name" value="PRK05035.1"/>
    <property type="match status" value="1"/>
</dbReference>
<dbReference type="NCBIfam" id="TIGR01945">
    <property type="entry name" value="rnfC"/>
    <property type="match status" value="1"/>
</dbReference>
<evidence type="ECO:0000256" key="2">
    <source>
        <dbReference type="ARBA" id="ARBA00022485"/>
    </source>
</evidence>
<feature type="binding site" evidence="8">
    <location>
        <position position="413"/>
    </location>
    <ligand>
        <name>[4Fe-4S] cluster</name>
        <dbReference type="ChEBI" id="CHEBI:49883"/>
        <label>2</label>
    </ligand>
</feature>
<keyword evidence="8" id="KW-0472">Membrane</keyword>
<dbReference type="InterPro" id="IPR017900">
    <property type="entry name" value="4Fe4S_Fe_S_CS"/>
</dbReference>
<dbReference type="GO" id="GO:0005886">
    <property type="term" value="C:plasma membrane"/>
    <property type="evidence" value="ECO:0007669"/>
    <property type="project" value="UniProtKB-SubCell"/>
</dbReference>
<dbReference type="PANTHER" id="PTHR43034:SF2">
    <property type="entry name" value="ION-TRANSLOCATING OXIDOREDUCTASE COMPLEX SUBUNIT C"/>
    <property type="match status" value="1"/>
</dbReference>
<protein>
    <recommendedName>
        <fullName evidence="8">Ion-translocating oxidoreductase complex subunit C</fullName>
        <ecNumber evidence="8">7.-.-.-</ecNumber>
    </recommendedName>
    <alternativeName>
        <fullName evidence="8">Rnf electron transport complex subunit C</fullName>
    </alternativeName>
</protein>
<accession>A0A3M2HVP1</accession>
<dbReference type="PANTHER" id="PTHR43034">
    <property type="entry name" value="ION-TRANSLOCATING OXIDOREDUCTASE COMPLEX SUBUNIT C"/>
    <property type="match status" value="1"/>
</dbReference>
<dbReference type="AlphaFoldDB" id="A0A3M2HVP1"/>
<evidence type="ECO:0000313" key="13">
    <source>
        <dbReference type="Proteomes" id="UP000269774"/>
    </source>
</evidence>
<evidence type="ECO:0000259" key="11">
    <source>
        <dbReference type="PROSITE" id="PS51379"/>
    </source>
</evidence>
<feature type="coiled-coil region" evidence="9">
    <location>
        <begin position="780"/>
        <end position="817"/>
    </location>
</feature>
<keyword evidence="1 8" id="KW-0813">Transport</keyword>
<dbReference type="InterPro" id="IPR010208">
    <property type="entry name" value="Ion_transpt_RnfC/RsxC"/>
</dbReference>
<feature type="binding site" evidence="8">
    <location>
        <position position="410"/>
    </location>
    <ligand>
        <name>[4Fe-4S] cluster</name>
        <dbReference type="ChEBI" id="CHEBI:49883"/>
        <label>2</label>
    </ligand>
</feature>
<dbReference type="InterPro" id="IPR017896">
    <property type="entry name" value="4Fe4S_Fe-S-bd"/>
</dbReference>
<dbReference type="Gene3D" id="3.30.70.20">
    <property type="match status" value="1"/>
</dbReference>
<keyword evidence="2 8" id="KW-0004">4Fe-4S</keyword>
<comment type="function">
    <text evidence="8">Part of a membrane-bound complex that couples electron transfer with translocation of ions across the membrane.</text>
</comment>
<evidence type="ECO:0000256" key="3">
    <source>
        <dbReference type="ARBA" id="ARBA00022723"/>
    </source>
</evidence>
<dbReference type="PROSITE" id="PS00198">
    <property type="entry name" value="4FE4S_FER_1"/>
    <property type="match status" value="1"/>
</dbReference>
<dbReference type="InterPro" id="IPR037225">
    <property type="entry name" value="Nuo51_FMN-bd_sf"/>
</dbReference>
<evidence type="ECO:0000256" key="10">
    <source>
        <dbReference type="SAM" id="MobiDB-lite"/>
    </source>
</evidence>
<dbReference type="PROSITE" id="PS51379">
    <property type="entry name" value="4FE4S_FER_2"/>
    <property type="match status" value="2"/>
</dbReference>
<dbReference type="Pfam" id="PF01512">
    <property type="entry name" value="Complex1_51K"/>
    <property type="match status" value="1"/>
</dbReference>
<feature type="binding site" evidence="8">
    <location>
        <position position="381"/>
    </location>
    <ligand>
        <name>[4Fe-4S] cluster</name>
        <dbReference type="ChEBI" id="CHEBI:49883"/>
        <label>2</label>
    </ligand>
</feature>
<dbReference type="Pfam" id="PF12838">
    <property type="entry name" value="Fer4_7"/>
    <property type="match status" value="1"/>
</dbReference>
<keyword evidence="4 8" id="KW-0677">Repeat</keyword>
<keyword evidence="6 8" id="KW-0408">Iron</keyword>
<dbReference type="InterPro" id="IPR011538">
    <property type="entry name" value="Nuo51_FMN-bd"/>
</dbReference>
<feature type="coiled-coil region" evidence="9">
    <location>
        <begin position="513"/>
        <end position="619"/>
    </location>
</feature>
<comment type="subunit">
    <text evidence="8">The complex is composed of six subunits: RnfA, RnfB, RnfC, RnfD, RnfE and RnfG.</text>
</comment>
<proteinExistence type="inferred from homology"/>
<feature type="binding site" evidence="8">
    <location>
        <position position="420"/>
    </location>
    <ligand>
        <name>[4Fe-4S] cluster</name>
        <dbReference type="ChEBI" id="CHEBI:49883"/>
        <label>1</label>
    </ligand>
</feature>
<comment type="cofactor">
    <cofactor evidence="8">
        <name>[4Fe-4S] cluster</name>
        <dbReference type="ChEBI" id="CHEBI:49883"/>
    </cofactor>
    <text evidence="8">Binds 2 [4Fe-4S] clusters per subunit.</text>
</comment>
<gene>
    <name evidence="12" type="primary">rsxC</name>
    <name evidence="8" type="synonym">rnfC</name>
    <name evidence="12" type="ORF">EA797_12080</name>
</gene>
<feature type="coiled-coil region" evidence="9">
    <location>
        <begin position="714"/>
        <end position="751"/>
    </location>
</feature>
<feature type="region of interest" description="Disordered" evidence="10">
    <location>
        <begin position="1015"/>
        <end position="1046"/>
    </location>
</feature>
<feature type="binding site" evidence="8">
    <location>
        <position position="377"/>
    </location>
    <ligand>
        <name>[4Fe-4S] cluster</name>
        <dbReference type="ChEBI" id="CHEBI:49883"/>
        <label>1</label>
    </ligand>
</feature>
<feature type="domain" description="4Fe-4S ferredoxin-type" evidence="11">
    <location>
        <begin position="401"/>
        <end position="430"/>
    </location>
</feature>
<organism evidence="12 13">
    <name type="scientific">Stutzerimonas zhaodongensis</name>
    <dbReference type="NCBI Taxonomy" id="1176257"/>
    <lineage>
        <taxon>Bacteria</taxon>
        <taxon>Pseudomonadati</taxon>
        <taxon>Pseudomonadota</taxon>
        <taxon>Gammaproteobacteria</taxon>
        <taxon>Pseudomonadales</taxon>
        <taxon>Pseudomonadaceae</taxon>
        <taxon>Stutzerimonas</taxon>
    </lineage>
</organism>
<feature type="region of interest" description="Disordered" evidence="10">
    <location>
        <begin position="443"/>
        <end position="501"/>
    </location>
</feature>
<evidence type="ECO:0000256" key="1">
    <source>
        <dbReference type="ARBA" id="ARBA00022448"/>
    </source>
</evidence>
<dbReference type="Pfam" id="PF13375">
    <property type="entry name" value="RnfC_N"/>
    <property type="match status" value="1"/>
</dbReference>
<feature type="coiled-coil region" evidence="9">
    <location>
        <begin position="846"/>
        <end position="883"/>
    </location>
</feature>
<keyword evidence="7 8" id="KW-0411">Iron-sulfur</keyword>
<evidence type="ECO:0000256" key="5">
    <source>
        <dbReference type="ARBA" id="ARBA00022982"/>
    </source>
</evidence>
<feature type="compositionally biased region" description="Basic and acidic residues" evidence="10">
    <location>
        <begin position="443"/>
        <end position="480"/>
    </location>
</feature>
<evidence type="ECO:0000313" key="12">
    <source>
        <dbReference type="EMBL" id="RMH90237.1"/>
    </source>
</evidence>
<dbReference type="GO" id="GO:0009055">
    <property type="term" value="F:electron transfer activity"/>
    <property type="evidence" value="ECO:0007669"/>
    <property type="project" value="InterPro"/>
</dbReference>
<evidence type="ECO:0000256" key="6">
    <source>
        <dbReference type="ARBA" id="ARBA00023004"/>
    </source>
</evidence>
<dbReference type="GO" id="GO:0051539">
    <property type="term" value="F:4 iron, 4 sulfur cluster binding"/>
    <property type="evidence" value="ECO:0007669"/>
    <property type="project" value="UniProtKB-KW"/>
</dbReference>
<dbReference type="InterPro" id="IPR019554">
    <property type="entry name" value="Soluble_ligand-bd"/>
</dbReference>
<comment type="similarity">
    <text evidence="8">Belongs to the 4Fe4S bacterial-type ferredoxin family. RnfC subfamily.</text>
</comment>
<keyword evidence="13" id="KW-1185">Reference proteome</keyword>
<feature type="domain" description="4Fe-4S ferredoxin-type" evidence="11">
    <location>
        <begin position="361"/>
        <end position="391"/>
    </location>
</feature>